<evidence type="ECO:0000256" key="4">
    <source>
        <dbReference type="ARBA" id="ARBA00023136"/>
    </source>
</evidence>
<keyword evidence="3 5" id="KW-1133">Transmembrane helix</keyword>
<comment type="subcellular location">
    <subcellularLocation>
        <location evidence="1">Membrane</location>
        <topology evidence="1">Multi-pass membrane protein</topology>
    </subcellularLocation>
</comment>
<dbReference type="Pfam" id="PF04932">
    <property type="entry name" value="Wzy_C"/>
    <property type="match status" value="1"/>
</dbReference>
<dbReference type="AlphaFoldDB" id="A0A517MPY6"/>
<gene>
    <name evidence="7" type="ORF">HG15A2_02150</name>
</gene>
<evidence type="ECO:0000259" key="6">
    <source>
        <dbReference type="Pfam" id="PF04932"/>
    </source>
</evidence>
<dbReference type="PANTHER" id="PTHR37422">
    <property type="entry name" value="TEICHURONIC ACID BIOSYNTHESIS PROTEIN TUAE"/>
    <property type="match status" value="1"/>
</dbReference>
<feature type="transmembrane region" description="Helical" evidence="5">
    <location>
        <begin position="367"/>
        <end position="389"/>
    </location>
</feature>
<feature type="transmembrane region" description="Helical" evidence="5">
    <location>
        <begin position="72"/>
        <end position="90"/>
    </location>
</feature>
<sequence>MTGVERSICALLVLGILQAICMTLLEPIVVERSFVLFRLTPWNLFPSDMLLVPLLVIYGVTSRLSRQSNFGYGKLLMCWWAICISGLVWGKLNDAPLVIDDVRYYFLRSGATVGAFWLGSHVRNWARILNLVANAGVVLGAYYVIEGGTQLTTGGPLLMSPGFQGCHALNLPLAILIVDLFFGANVIQGHKVLKVVVILSGIVLSLSKPAVAGAFLVVIAAFMASPASVQSSKSGQYLKFGGILLVLVTLFLFVIMNNESAMSHVQRAYLKEGTGGELSGGRMAMWEHSLLGVWKDNALFGHGMGHYVTMWVTDPITRKTIFIENLDHHNQVIKFIDQIGLVGCSLVAAILVAWYRKTIVLVRSLKGARQLAATSLFAFVLSVIGISFFGAGIRMSSIGFLFWMSLGLIPAISKRRPKSFQVRDRKEMAPKPLTHSFC</sequence>
<evidence type="ECO:0000313" key="7">
    <source>
        <dbReference type="EMBL" id="QDS96956.1"/>
    </source>
</evidence>
<name>A0A517MPY6_9BACT</name>
<feature type="transmembrane region" description="Helical" evidence="5">
    <location>
        <begin position="166"/>
        <end position="184"/>
    </location>
</feature>
<organism evidence="7 8">
    <name type="scientific">Adhaeretor mobilis</name>
    <dbReference type="NCBI Taxonomy" id="1930276"/>
    <lineage>
        <taxon>Bacteria</taxon>
        <taxon>Pseudomonadati</taxon>
        <taxon>Planctomycetota</taxon>
        <taxon>Planctomycetia</taxon>
        <taxon>Pirellulales</taxon>
        <taxon>Lacipirellulaceae</taxon>
        <taxon>Adhaeretor</taxon>
    </lineage>
</organism>
<proteinExistence type="predicted"/>
<keyword evidence="4 5" id="KW-0472">Membrane</keyword>
<evidence type="ECO:0000256" key="2">
    <source>
        <dbReference type="ARBA" id="ARBA00022692"/>
    </source>
</evidence>
<protein>
    <recommendedName>
        <fullName evidence="6">O-antigen ligase-related domain-containing protein</fullName>
    </recommendedName>
</protein>
<reference evidence="7 8" key="1">
    <citation type="submission" date="2019-02" db="EMBL/GenBank/DDBJ databases">
        <title>Deep-cultivation of Planctomycetes and their phenomic and genomic characterization uncovers novel biology.</title>
        <authorList>
            <person name="Wiegand S."/>
            <person name="Jogler M."/>
            <person name="Boedeker C."/>
            <person name="Pinto D."/>
            <person name="Vollmers J."/>
            <person name="Rivas-Marin E."/>
            <person name="Kohn T."/>
            <person name="Peeters S.H."/>
            <person name="Heuer A."/>
            <person name="Rast P."/>
            <person name="Oberbeckmann S."/>
            <person name="Bunk B."/>
            <person name="Jeske O."/>
            <person name="Meyerdierks A."/>
            <person name="Storesund J.E."/>
            <person name="Kallscheuer N."/>
            <person name="Luecker S."/>
            <person name="Lage O.M."/>
            <person name="Pohl T."/>
            <person name="Merkel B.J."/>
            <person name="Hornburger P."/>
            <person name="Mueller R.-W."/>
            <person name="Bruemmer F."/>
            <person name="Labrenz M."/>
            <person name="Spormann A.M."/>
            <person name="Op den Camp H."/>
            <person name="Overmann J."/>
            <person name="Amann R."/>
            <person name="Jetten M.S.M."/>
            <person name="Mascher T."/>
            <person name="Medema M.H."/>
            <person name="Devos D.P."/>
            <person name="Kaster A.-K."/>
            <person name="Ovreas L."/>
            <person name="Rohde M."/>
            <person name="Galperin M.Y."/>
            <person name="Jogler C."/>
        </authorList>
    </citation>
    <scope>NUCLEOTIDE SEQUENCE [LARGE SCALE GENOMIC DNA]</scope>
    <source>
        <strain evidence="7 8">HG15A2</strain>
    </source>
</reference>
<dbReference type="PANTHER" id="PTHR37422:SF23">
    <property type="entry name" value="TEICHURONIC ACID BIOSYNTHESIS PROTEIN TUAE"/>
    <property type="match status" value="1"/>
</dbReference>
<evidence type="ECO:0000313" key="8">
    <source>
        <dbReference type="Proteomes" id="UP000319852"/>
    </source>
</evidence>
<evidence type="ECO:0000256" key="3">
    <source>
        <dbReference type="ARBA" id="ARBA00022989"/>
    </source>
</evidence>
<dbReference type="KEGG" id="amob:HG15A2_02150"/>
<feature type="transmembrane region" description="Helical" evidence="5">
    <location>
        <begin position="42"/>
        <end position="60"/>
    </location>
</feature>
<accession>A0A517MPY6</accession>
<dbReference type="InterPro" id="IPR051533">
    <property type="entry name" value="WaaL-like"/>
</dbReference>
<feature type="transmembrane region" description="Helical" evidence="5">
    <location>
        <begin position="7"/>
        <end position="30"/>
    </location>
</feature>
<feature type="transmembrane region" description="Helical" evidence="5">
    <location>
        <begin position="335"/>
        <end position="355"/>
    </location>
</feature>
<feature type="domain" description="O-antigen ligase-related" evidence="6">
    <location>
        <begin position="195"/>
        <end position="346"/>
    </location>
</feature>
<dbReference type="GO" id="GO:0016020">
    <property type="term" value="C:membrane"/>
    <property type="evidence" value="ECO:0007669"/>
    <property type="project" value="UniProtKB-SubCell"/>
</dbReference>
<feature type="transmembrane region" description="Helical" evidence="5">
    <location>
        <begin position="196"/>
        <end position="225"/>
    </location>
</feature>
<evidence type="ECO:0000256" key="5">
    <source>
        <dbReference type="SAM" id="Phobius"/>
    </source>
</evidence>
<dbReference type="InterPro" id="IPR007016">
    <property type="entry name" value="O-antigen_ligase-rel_domated"/>
</dbReference>
<dbReference type="Proteomes" id="UP000319852">
    <property type="component" value="Chromosome"/>
</dbReference>
<dbReference type="EMBL" id="CP036263">
    <property type="protein sequence ID" value="QDS96956.1"/>
    <property type="molecule type" value="Genomic_DNA"/>
</dbReference>
<evidence type="ECO:0000256" key="1">
    <source>
        <dbReference type="ARBA" id="ARBA00004141"/>
    </source>
</evidence>
<keyword evidence="8" id="KW-1185">Reference proteome</keyword>
<keyword evidence="2 5" id="KW-0812">Transmembrane</keyword>
<feature type="transmembrane region" description="Helical" evidence="5">
    <location>
        <begin position="125"/>
        <end position="145"/>
    </location>
</feature>
<feature type="transmembrane region" description="Helical" evidence="5">
    <location>
        <begin position="237"/>
        <end position="256"/>
    </location>
</feature>